<proteinExistence type="predicted"/>
<dbReference type="InParanoid" id="E2A0D3"/>
<gene>
    <name evidence="1" type="ORF">EAG_12555</name>
</gene>
<sequence>AIPGIFEKVRQSMRRVEACIQVRDGHF</sequence>
<dbReference type="Proteomes" id="UP000000311">
    <property type="component" value="Unassembled WGS sequence"/>
</dbReference>
<feature type="non-terminal residue" evidence="1">
    <location>
        <position position="1"/>
    </location>
</feature>
<feature type="non-terminal residue" evidence="1">
    <location>
        <position position="27"/>
    </location>
</feature>
<accession>E2A0D3</accession>
<organism evidence="2">
    <name type="scientific">Camponotus floridanus</name>
    <name type="common">Florida carpenter ant</name>
    <dbReference type="NCBI Taxonomy" id="104421"/>
    <lineage>
        <taxon>Eukaryota</taxon>
        <taxon>Metazoa</taxon>
        <taxon>Ecdysozoa</taxon>
        <taxon>Arthropoda</taxon>
        <taxon>Hexapoda</taxon>
        <taxon>Insecta</taxon>
        <taxon>Pterygota</taxon>
        <taxon>Neoptera</taxon>
        <taxon>Endopterygota</taxon>
        <taxon>Hymenoptera</taxon>
        <taxon>Apocrita</taxon>
        <taxon>Aculeata</taxon>
        <taxon>Formicoidea</taxon>
        <taxon>Formicidae</taxon>
        <taxon>Formicinae</taxon>
        <taxon>Camponotus</taxon>
    </lineage>
</organism>
<protein>
    <submittedName>
        <fullName evidence="1">Uncharacterized protein</fullName>
    </submittedName>
</protein>
<keyword evidence="2" id="KW-1185">Reference proteome</keyword>
<reference evidence="1 2" key="1">
    <citation type="journal article" date="2010" name="Science">
        <title>Genomic comparison of the ants Camponotus floridanus and Harpegnathos saltator.</title>
        <authorList>
            <person name="Bonasio R."/>
            <person name="Zhang G."/>
            <person name="Ye C."/>
            <person name="Mutti N.S."/>
            <person name="Fang X."/>
            <person name="Qin N."/>
            <person name="Donahue G."/>
            <person name="Yang P."/>
            <person name="Li Q."/>
            <person name="Li C."/>
            <person name="Zhang P."/>
            <person name="Huang Z."/>
            <person name="Berger S.L."/>
            <person name="Reinberg D."/>
            <person name="Wang J."/>
            <person name="Liebig J."/>
        </authorList>
    </citation>
    <scope>NUCLEOTIDE SEQUENCE [LARGE SCALE GENOMIC DNA]</scope>
    <source>
        <strain evidence="2">C129</strain>
    </source>
</reference>
<evidence type="ECO:0000313" key="2">
    <source>
        <dbReference type="Proteomes" id="UP000000311"/>
    </source>
</evidence>
<dbReference type="EMBL" id="GL435580">
    <property type="protein sequence ID" value="EFN73106.1"/>
    <property type="molecule type" value="Genomic_DNA"/>
</dbReference>
<dbReference type="AlphaFoldDB" id="E2A0D3"/>
<evidence type="ECO:0000313" key="1">
    <source>
        <dbReference type="EMBL" id="EFN73106.1"/>
    </source>
</evidence>
<name>E2A0D3_CAMFO</name>